<evidence type="ECO:0000256" key="1">
    <source>
        <dbReference type="ARBA" id="ARBA00004196"/>
    </source>
</evidence>
<feature type="signal peptide" evidence="5">
    <location>
        <begin position="1"/>
        <end position="21"/>
    </location>
</feature>
<feature type="domain" description="Multidrug resistance protein MdtA-like alpha-helical hairpin" evidence="6">
    <location>
        <begin position="124"/>
        <end position="192"/>
    </location>
</feature>
<evidence type="ECO:0000313" key="10">
    <source>
        <dbReference type="EMBL" id="KAB0680410.1"/>
    </source>
</evidence>
<dbReference type="InterPro" id="IPR006143">
    <property type="entry name" value="RND_pump_MFP"/>
</dbReference>
<evidence type="ECO:0000259" key="9">
    <source>
        <dbReference type="Pfam" id="PF25967"/>
    </source>
</evidence>
<feature type="domain" description="Multidrug resistance protein MdtA-like C-terminal permuted SH3" evidence="9">
    <location>
        <begin position="319"/>
        <end position="378"/>
    </location>
</feature>
<comment type="caution">
    <text evidence="10">The sequence shown here is derived from an EMBL/GenBank/DDBJ whole genome shotgun (WGS) entry which is preliminary data.</text>
</comment>
<proteinExistence type="inferred from homology"/>
<dbReference type="Pfam" id="PF25876">
    <property type="entry name" value="HH_MFP_RND"/>
    <property type="match status" value="1"/>
</dbReference>
<comment type="similarity">
    <text evidence="2">Belongs to the membrane fusion protein (MFP) (TC 8.A.1) family.</text>
</comment>
<dbReference type="InterPro" id="IPR058627">
    <property type="entry name" value="MdtA-like_C"/>
</dbReference>
<evidence type="ECO:0000256" key="4">
    <source>
        <dbReference type="SAM" id="MobiDB-lite"/>
    </source>
</evidence>
<dbReference type="AlphaFoldDB" id="A0A7V7TX83"/>
<evidence type="ECO:0000259" key="6">
    <source>
        <dbReference type="Pfam" id="PF25876"/>
    </source>
</evidence>
<accession>A0A7V7TX83</accession>
<dbReference type="Gene3D" id="1.10.287.470">
    <property type="entry name" value="Helix hairpin bin"/>
    <property type="match status" value="1"/>
</dbReference>
<dbReference type="InterPro" id="IPR058625">
    <property type="entry name" value="MdtA-like_BSH"/>
</dbReference>
<dbReference type="GO" id="GO:0030313">
    <property type="term" value="C:cell envelope"/>
    <property type="evidence" value="ECO:0007669"/>
    <property type="project" value="UniProtKB-SubCell"/>
</dbReference>
<dbReference type="FunFam" id="2.40.420.20:FF:000001">
    <property type="entry name" value="Efflux RND transporter periplasmic adaptor subunit"/>
    <property type="match status" value="1"/>
</dbReference>
<dbReference type="SUPFAM" id="SSF111369">
    <property type="entry name" value="HlyD-like secretion proteins"/>
    <property type="match status" value="1"/>
</dbReference>
<dbReference type="Pfam" id="PF25917">
    <property type="entry name" value="BSH_RND"/>
    <property type="match status" value="1"/>
</dbReference>
<dbReference type="InterPro" id="IPR058626">
    <property type="entry name" value="MdtA-like_b-barrel"/>
</dbReference>
<keyword evidence="5" id="KW-0732">Signal</keyword>
<comment type="subcellular location">
    <subcellularLocation>
        <location evidence="1">Cell envelope</location>
    </subcellularLocation>
</comment>
<gene>
    <name evidence="10" type="ORF">F6X38_09610</name>
</gene>
<feature type="region of interest" description="Disordered" evidence="4">
    <location>
        <begin position="384"/>
        <end position="408"/>
    </location>
</feature>
<evidence type="ECO:0000313" key="11">
    <source>
        <dbReference type="Proteomes" id="UP000432089"/>
    </source>
</evidence>
<dbReference type="GO" id="GO:0046677">
    <property type="term" value="P:response to antibiotic"/>
    <property type="evidence" value="ECO:0007669"/>
    <property type="project" value="TreeGrafter"/>
</dbReference>
<dbReference type="GO" id="GO:0005886">
    <property type="term" value="C:plasma membrane"/>
    <property type="evidence" value="ECO:0007669"/>
    <property type="project" value="TreeGrafter"/>
</dbReference>
<dbReference type="Gene3D" id="2.40.30.170">
    <property type="match status" value="1"/>
</dbReference>
<feature type="coiled-coil region" evidence="3">
    <location>
        <begin position="123"/>
        <end position="188"/>
    </location>
</feature>
<feature type="domain" description="Multidrug resistance protein MdtA-like barrel-sandwich hybrid" evidence="7">
    <location>
        <begin position="82"/>
        <end position="217"/>
    </location>
</feature>
<protein>
    <submittedName>
        <fullName evidence="10">Efflux RND transporter periplasmic adaptor subunit</fullName>
    </submittedName>
</protein>
<dbReference type="Pfam" id="PF25967">
    <property type="entry name" value="RND-MFP_C"/>
    <property type="match status" value="1"/>
</dbReference>
<reference evidence="10 11" key="1">
    <citation type="submission" date="2019-09" db="EMBL/GenBank/DDBJ databases">
        <title>YIM 132180 draft genome.</title>
        <authorList>
            <person name="Zhang K."/>
        </authorList>
    </citation>
    <scope>NUCLEOTIDE SEQUENCE [LARGE SCALE GENOMIC DNA]</scope>
    <source>
        <strain evidence="10 11">YIM 132180</strain>
    </source>
</reference>
<keyword evidence="3" id="KW-0175">Coiled coil</keyword>
<evidence type="ECO:0000256" key="2">
    <source>
        <dbReference type="ARBA" id="ARBA00009477"/>
    </source>
</evidence>
<name>A0A7V7TX83_9HYPH</name>
<dbReference type="PANTHER" id="PTHR30158">
    <property type="entry name" value="ACRA/E-RELATED COMPONENT OF DRUG EFFLUX TRANSPORTER"/>
    <property type="match status" value="1"/>
</dbReference>
<feature type="chain" id="PRO_5030672634" evidence="5">
    <location>
        <begin position="22"/>
        <end position="408"/>
    </location>
</feature>
<organism evidence="10 11">
    <name type="scientific">Plantimonas leprariae</name>
    <dbReference type="NCBI Taxonomy" id="2615207"/>
    <lineage>
        <taxon>Bacteria</taxon>
        <taxon>Pseudomonadati</taxon>
        <taxon>Pseudomonadota</taxon>
        <taxon>Alphaproteobacteria</taxon>
        <taxon>Hyphomicrobiales</taxon>
        <taxon>Aurantimonadaceae</taxon>
        <taxon>Plantimonas</taxon>
    </lineage>
</organism>
<dbReference type="Proteomes" id="UP000432089">
    <property type="component" value="Unassembled WGS sequence"/>
</dbReference>
<evidence type="ECO:0000259" key="8">
    <source>
        <dbReference type="Pfam" id="PF25944"/>
    </source>
</evidence>
<evidence type="ECO:0000259" key="7">
    <source>
        <dbReference type="Pfam" id="PF25917"/>
    </source>
</evidence>
<dbReference type="InterPro" id="IPR058624">
    <property type="entry name" value="MdtA-like_HH"/>
</dbReference>
<dbReference type="Gene3D" id="2.40.50.100">
    <property type="match status" value="1"/>
</dbReference>
<dbReference type="EMBL" id="VZDO01000005">
    <property type="protein sequence ID" value="KAB0680410.1"/>
    <property type="molecule type" value="Genomic_DNA"/>
</dbReference>
<dbReference type="Gene3D" id="2.40.420.20">
    <property type="match status" value="1"/>
</dbReference>
<dbReference type="NCBIfam" id="TIGR01730">
    <property type="entry name" value="RND_mfp"/>
    <property type="match status" value="1"/>
</dbReference>
<dbReference type="Pfam" id="PF25944">
    <property type="entry name" value="Beta-barrel_RND"/>
    <property type="match status" value="1"/>
</dbReference>
<evidence type="ECO:0000256" key="5">
    <source>
        <dbReference type="SAM" id="SignalP"/>
    </source>
</evidence>
<feature type="domain" description="Multidrug resistance protein MdtA-like beta-barrel" evidence="8">
    <location>
        <begin position="227"/>
        <end position="312"/>
    </location>
</feature>
<evidence type="ECO:0000256" key="3">
    <source>
        <dbReference type="SAM" id="Coils"/>
    </source>
</evidence>
<dbReference type="GO" id="GO:0022857">
    <property type="term" value="F:transmembrane transporter activity"/>
    <property type="evidence" value="ECO:0007669"/>
    <property type="project" value="InterPro"/>
</dbReference>
<keyword evidence="11" id="KW-1185">Reference proteome</keyword>
<sequence length="408" mass="42648">MKSGIAAALILTVWAAGSAFAQGASGNGQGEAKPAALAQNNQTTGAGSAAPSAPPPEVTVATVEAKRLPITFEYAARVEASREVEVRARVAGILTERSFVEGSAVKQDQVLFRIDPREFEAEVARADAAVQQADAQLANARQTEDRVASLARTGASSKASLDDATATRKLAEAQLASAKAQLDTANLSLTYATVTAPVGGITSREQFPEGSLVSVNTLLTRVSQLDPIYVNFSAADTEAFQIRRLIQEGIAGGANNLSAQVSFGDGNFYNETGKIDFTSAAIDPATGTISSRAVFPNPGQQLLPGQFVRVVINGLAIDDAIQIPATALMQNPQGQFVYTVGDDNVAKVRPIEVGRELNETIIVAKGLNSGDRVVTDGVVKVRPDTPVKPMAAPDPHRRAEADEGTAAR</sequence>